<dbReference type="EMBL" id="AESD01000413">
    <property type="protein sequence ID" value="EHJ12519.1"/>
    <property type="molecule type" value="Genomic_DNA"/>
</dbReference>
<dbReference type="GeneID" id="88766413"/>
<dbReference type="RefSeq" id="WP_007310940.1">
    <property type="nucleotide sequence ID" value="NZ_AESD01000413.1"/>
</dbReference>
<feature type="domain" description="Methyltransferase type 11" evidence="1">
    <location>
        <begin position="52"/>
        <end position="128"/>
    </location>
</feature>
<comment type="caution">
    <text evidence="2">The sequence shown here is derived from an EMBL/GenBank/DDBJ whole genome shotgun (WGS) entry which is preliminary data.</text>
</comment>
<dbReference type="AlphaFoldDB" id="G5J5L8"/>
<reference evidence="2 3" key="1">
    <citation type="journal article" date="2011" name="Front. Microbiol.">
        <title>Two Strains of Crocosphaera watsonii with Highly Conserved Genomes are Distinguished by Strain-Specific Features.</title>
        <authorList>
            <person name="Bench S.R."/>
            <person name="Ilikchyan I.N."/>
            <person name="Tripp H.J."/>
            <person name="Zehr J.P."/>
        </authorList>
    </citation>
    <scope>NUCLEOTIDE SEQUENCE [LARGE SCALE GENOMIC DNA]</scope>
    <source>
        <strain evidence="2 3">WH 0003</strain>
    </source>
</reference>
<evidence type="ECO:0000313" key="3">
    <source>
        <dbReference type="Proteomes" id="UP000003477"/>
    </source>
</evidence>
<protein>
    <recommendedName>
        <fullName evidence="1">Methyltransferase type 11 domain-containing protein</fullName>
    </recommendedName>
</protein>
<dbReference type="InterPro" id="IPR029063">
    <property type="entry name" value="SAM-dependent_MTases_sf"/>
</dbReference>
<sequence length="206" mass="24462">MVLNFHLSEKMGLEIIKQSPWLARLMLPLWQWDTRQKFKRLESWLNHQDLILELGSGLGTIAHYFQQQGFNIVPLDIQNFSLFSNVKPIIYDGQKIPFEDKTFSSVLLLTVLHHTVDVVSVICEAKRVGHKIIIIEDIYDNKLQQYLTYAVDSLVNFEFSEHPHNNRTDEEWQNLFERLKLKLIYTESYSFLFLFKQVIYVLEVRE</sequence>
<evidence type="ECO:0000313" key="2">
    <source>
        <dbReference type="EMBL" id="EHJ12519.1"/>
    </source>
</evidence>
<dbReference type="Proteomes" id="UP000003477">
    <property type="component" value="Unassembled WGS sequence"/>
</dbReference>
<dbReference type="GO" id="GO:0008757">
    <property type="term" value="F:S-adenosylmethionine-dependent methyltransferase activity"/>
    <property type="evidence" value="ECO:0007669"/>
    <property type="project" value="InterPro"/>
</dbReference>
<dbReference type="Gene3D" id="3.40.50.150">
    <property type="entry name" value="Vaccinia Virus protein VP39"/>
    <property type="match status" value="1"/>
</dbReference>
<proteinExistence type="predicted"/>
<dbReference type="InterPro" id="IPR013216">
    <property type="entry name" value="Methyltransf_11"/>
</dbReference>
<organism evidence="2 3">
    <name type="scientific">Crocosphaera watsonii WH 0003</name>
    <dbReference type="NCBI Taxonomy" id="423471"/>
    <lineage>
        <taxon>Bacteria</taxon>
        <taxon>Bacillati</taxon>
        <taxon>Cyanobacteriota</taxon>
        <taxon>Cyanophyceae</taxon>
        <taxon>Oscillatoriophycideae</taxon>
        <taxon>Chroococcales</taxon>
        <taxon>Aphanothecaceae</taxon>
        <taxon>Crocosphaera</taxon>
    </lineage>
</organism>
<name>G5J5L8_CROWT</name>
<dbReference type="SUPFAM" id="SSF53335">
    <property type="entry name" value="S-adenosyl-L-methionine-dependent methyltransferases"/>
    <property type="match status" value="1"/>
</dbReference>
<dbReference type="Pfam" id="PF08241">
    <property type="entry name" value="Methyltransf_11"/>
    <property type="match status" value="1"/>
</dbReference>
<evidence type="ECO:0000259" key="1">
    <source>
        <dbReference type="Pfam" id="PF08241"/>
    </source>
</evidence>
<dbReference type="PATRIC" id="fig|423471.3.peg.2608"/>
<accession>G5J5L8</accession>
<gene>
    <name evidence="2" type="ORF">CWATWH0003_2774</name>
</gene>